<organism evidence="17 18">
    <name type="scientific">Saccharomycopsis crataegensis</name>
    <dbReference type="NCBI Taxonomy" id="43959"/>
    <lineage>
        <taxon>Eukaryota</taxon>
        <taxon>Fungi</taxon>
        <taxon>Dikarya</taxon>
        <taxon>Ascomycota</taxon>
        <taxon>Saccharomycotina</taxon>
        <taxon>Saccharomycetes</taxon>
        <taxon>Saccharomycopsidaceae</taxon>
        <taxon>Saccharomycopsis</taxon>
    </lineage>
</organism>
<keyword evidence="4 13" id="KW-0808">Transferase</keyword>
<dbReference type="PROSITE" id="PS00098">
    <property type="entry name" value="THIOLASE_1"/>
    <property type="match status" value="1"/>
</dbReference>
<evidence type="ECO:0000256" key="8">
    <source>
        <dbReference type="ARBA" id="ARBA00023140"/>
    </source>
</evidence>
<comment type="caution">
    <text evidence="17">The sequence shown here is derived from an EMBL/GenBank/DDBJ whole genome shotgun (WGS) entry which is preliminary data.</text>
</comment>
<feature type="domain" description="Thiolase N-terminal" evidence="15">
    <location>
        <begin position="29"/>
        <end position="274"/>
    </location>
</feature>
<dbReference type="InterPro" id="IPR020613">
    <property type="entry name" value="Thiolase_CS"/>
</dbReference>
<keyword evidence="18" id="KW-1185">Reference proteome</keyword>
<dbReference type="PANTHER" id="PTHR43853">
    <property type="entry name" value="3-KETOACYL-COA THIOLASE, PEROXISOMAL"/>
    <property type="match status" value="1"/>
</dbReference>
<accession>A0AAV5QKT3</accession>
<dbReference type="EMBL" id="BTFZ01000004">
    <property type="protein sequence ID" value="GMM35191.1"/>
    <property type="molecule type" value="Genomic_DNA"/>
</dbReference>
<keyword evidence="6" id="KW-0809">Transit peptide</keyword>
<dbReference type="PANTHER" id="PTHR43853:SF8">
    <property type="entry name" value="3-KETOACYL-COA THIOLASE, PEROXISOMAL"/>
    <property type="match status" value="1"/>
</dbReference>
<comment type="similarity">
    <text evidence="3 13">Belongs to the thiolase-like superfamily. Thiolase family.</text>
</comment>
<dbReference type="GO" id="GO:0010124">
    <property type="term" value="P:phenylacetate catabolic process"/>
    <property type="evidence" value="ECO:0007669"/>
    <property type="project" value="TreeGrafter"/>
</dbReference>
<evidence type="ECO:0000256" key="2">
    <source>
        <dbReference type="ARBA" id="ARBA00004872"/>
    </source>
</evidence>
<comment type="pathway">
    <text evidence="2">Lipid metabolism; fatty acid metabolism.</text>
</comment>
<dbReference type="InterPro" id="IPR050215">
    <property type="entry name" value="Thiolase-like_sf_Thiolase"/>
</dbReference>
<comment type="subcellular location">
    <subcellularLocation>
        <location evidence="1">Peroxisome</location>
    </subcellularLocation>
</comment>
<dbReference type="InterPro" id="IPR020615">
    <property type="entry name" value="Thiolase_acyl_enz_int_AS"/>
</dbReference>
<dbReference type="CDD" id="cd00751">
    <property type="entry name" value="thiolase"/>
    <property type="match status" value="1"/>
</dbReference>
<dbReference type="EC" id="2.3.1.16" evidence="10"/>
<dbReference type="PROSITE" id="PS00099">
    <property type="entry name" value="THIOLASE_3"/>
    <property type="match status" value="1"/>
</dbReference>
<evidence type="ECO:0000259" key="15">
    <source>
        <dbReference type="Pfam" id="PF00108"/>
    </source>
</evidence>
<feature type="domain" description="Thiolase C-terminal" evidence="16">
    <location>
        <begin position="284"/>
        <end position="401"/>
    </location>
</feature>
<keyword evidence="9 13" id="KW-0012">Acyltransferase</keyword>
<dbReference type="GO" id="GO:0006635">
    <property type="term" value="P:fatty acid beta-oxidation"/>
    <property type="evidence" value="ECO:0007669"/>
    <property type="project" value="TreeGrafter"/>
</dbReference>
<keyword evidence="7" id="KW-0443">Lipid metabolism</keyword>
<name>A0AAV5QKT3_9ASCO</name>
<evidence type="ECO:0000256" key="5">
    <source>
        <dbReference type="ARBA" id="ARBA00022832"/>
    </source>
</evidence>
<evidence type="ECO:0000256" key="3">
    <source>
        <dbReference type="ARBA" id="ARBA00010982"/>
    </source>
</evidence>
<dbReference type="Gene3D" id="3.40.47.10">
    <property type="match status" value="2"/>
</dbReference>
<protein>
    <recommendedName>
        <fullName evidence="10">acetyl-CoA C-acyltransferase</fullName>
        <ecNumber evidence="10">2.3.1.16</ecNumber>
    </recommendedName>
</protein>
<dbReference type="Pfam" id="PF00108">
    <property type="entry name" value="Thiolase_N"/>
    <property type="match status" value="1"/>
</dbReference>
<evidence type="ECO:0000256" key="11">
    <source>
        <dbReference type="ARBA" id="ARBA00047605"/>
    </source>
</evidence>
<evidence type="ECO:0000256" key="13">
    <source>
        <dbReference type="RuleBase" id="RU003557"/>
    </source>
</evidence>
<feature type="transmembrane region" description="Helical" evidence="14">
    <location>
        <begin position="379"/>
        <end position="401"/>
    </location>
</feature>
<dbReference type="GO" id="GO:0005777">
    <property type="term" value="C:peroxisome"/>
    <property type="evidence" value="ECO:0007669"/>
    <property type="project" value="UniProtKB-SubCell"/>
</dbReference>
<evidence type="ECO:0000256" key="6">
    <source>
        <dbReference type="ARBA" id="ARBA00022946"/>
    </source>
</evidence>
<dbReference type="InterPro" id="IPR002155">
    <property type="entry name" value="Thiolase"/>
</dbReference>
<comment type="catalytic activity">
    <reaction evidence="11">
        <text>an acyl-CoA + acetyl-CoA = a 3-oxoacyl-CoA + CoA</text>
        <dbReference type="Rhea" id="RHEA:21564"/>
        <dbReference type="ChEBI" id="CHEBI:57287"/>
        <dbReference type="ChEBI" id="CHEBI:57288"/>
        <dbReference type="ChEBI" id="CHEBI:58342"/>
        <dbReference type="ChEBI" id="CHEBI:90726"/>
        <dbReference type="EC" id="2.3.1.16"/>
    </reaction>
</comment>
<evidence type="ECO:0000313" key="17">
    <source>
        <dbReference type="EMBL" id="GMM35191.1"/>
    </source>
</evidence>
<proteinExistence type="inferred from homology"/>
<feature type="active site" description="Proton acceptor" evidence="12">
    <location>
        <position position="389"/>
    </location>
</feature>
<evidence type="ECO:0000313" key="18">
    <source>
        <dbReference type="Proteomes" id="UP001360560"/>
    </source>
</evidence>
<evidence type="ECO:0000256" key="10">
    <source>
        <dbReference type="ARBA" id="ARBA00024073"/>
    </source>
</evidence>
<dbReference type="InterPro" id="IPR020610">
    <property type="entry name" value="Thiolase_AS"/>
</dbReference>
<evidence type="ECO:0000256" key="12">
    <source>
        <dbReference type="PIRSR" id="PIRSR000429-1"/>
    </source>
</evidence>
<evidence type="ECO:0000256" key="9">
    <source>
        <dbReference type="ARBA" id="ARBA00023315"/>
    </source>
</evidence>
<gene>
    <name evidence="17" type="ORF">DASC09_025160</name>
</gene>
<keyword evidence="14" id="KW-0472">Membrane</keyword>
<dbReference type="InterPro" id="IPR016039">
    <property type="entry name" value="Thiolase-like"/>
</dbReference>
<evidence type="ECO:0000256" key="4">
    <source>
        <dbReference type="ARBA" id="ARBA00022679"/>
    </source>
</evidence>
<dbReference type="AlphaFoldDB" id="A0AAV5QKT3"/>
<evidence type="ECO:0000256" key="1">
    <source>
        <dbReference type="ARBA" id="ARBA00004275"/>
    </source>
</evidence>
<dbReference type="PIRSF" id="PIRSF000429">
    <property type="entry name" value="Ac-CoA_Ac_transf"/>
    <property type="match status" value="1"/>
</dbReference>
<dbReference type="Proteomes" id="UP001360560">
    <property type="component" value="Unassembled WGS sequence"/>
</dbReference>
<evidence type="ECO:0000256" key="14">
    <source>
        <dbReference type="SAM" id="Phobius"/>
    </source>
</evidence>
<dbReference type="InterPro" id="IPR020616">
    <property type="entry name" value="Thiolase_N"/>
</dbReference>
<evidence type="ECO:0000256" key="7">
    <source>
        <dbReference type="ARBA" id="ARBA00023098"/>
    </source>
</evidence>
<keyword evidence="14" id="KW-0812">Transmembrane</keyword>
<reference evidence="17 18" key="1">
    <citation type="journal article" date="2023" name="Elife">
        <title>Identification of key yeast species and microbe-microbe interactions impacting larval growth of Drosophila in the wild.</title>
        <authorList>
            <person name="Mure A."/>
            <person name="Sugiura Y."/>
            <person name="Maeda R."/>
            <person name="Honda K."/>
            <person name="Sakurai N."/>
            <person name="Takahashi Y."/>
            <person name="Watada M."/>
            <person name="Katoh T."/>
            <person name="Gotoh A."/>
            <person name="Gotoh Y."/>
            <person name="Taniguchi I."/>
            <person name="Nakamura K."/>
            <person name="Hayashi T."/>
            <person name="Katayama T."/>
            <person name="Uemura T."/>
            <person name="Hattori Y."/>
        </authorList>
    </citation>
    <scope>NUCLEOTIDE SEQUENCE [LARGE SCALE GENOMIC DNA]</scope>
    <source>
        <strain evidence="17 18">SC-9</strain>
    </source>
</reference>
<dbReference type="PROSITE" id="PS00737">
    <property type="entry name" value="THIOLASE_2"/>
    <property type="match status" value="1"/>
</dbReference>
<dbReference type="GeneID" id="90073170"/>
<dbReference type="GO" id="GO:0003988">
    <property type="term" value="F:acetyl-CoA C-acyltransferase activity"/>
    <property type="evidence" value="ECO:0007669"/>
    <property type="project" value="UniProtKB-EC"/>
</dbReference>
<sequence length="403" mass="42427">MNRLSQIYSHLHGKQSDLTSIKSKHPDDVVIVSALRTPIARGRKGGFKDLKTEDILYLLLSEFKKQNIIEFEKIEDVACGNVLNPGAGANELRAAALAAGIPYQTPFVSINRQCSSGLMSVNYIANQIATGQINIGLACGAESMTTFFGPKAAPAISDLLLDESDEAAKCLIPMGITNENIAEKFGIDRPTQDRFAANSYAKAEKALASNAFAQEILPIPVGDKVISKDEGVRPGTTFETLSKLRASFKQDGTTHAGNSSQVSDGAALVLLARRSVAETLSLPIVGKYVSTQVVGVPPEIMGVGPAYAIPKLLSSVNVGVSDIDIFEINEAFAAQCLYSVESCGIPYEKVNPRGGAIALGHPLGCTGARLVATLLSELIAGQLGVVSMCIGSGMGAAALFVKE</sequence>
<dbReference type="Pfam" id="PF02803">
    <property type="entry name" value="Thiolase_C"/>
    <property type="match status" value="1"/>
</dbReference>
<keyword evidence="8" id="KW-0576">Peroxisome</keyword>
<feature type="active site" description="Proton acceptor" evidence="12">
    <location>
        <position position="361"/>
    </location>
</feature>
<keyword evidence="5" id="KW-0276">Fatty acid metabolism</keyword>
<dbReference type="NCBIfam" id="TIGR01930">
    <property type="entry name" value="AcCoA-C-Actrans"/>
    <property type="match status" value="1"/>
</dbReference>
<dbReference type="RefSeq" id="XP_064852191.1">
    <property type="nucleotide sequence ID" value="XM_064996119.1"/>
</dbReference>
<feature type="active site" description="Acyl-thioester intermediate" evidence="12">
    <location>
        <position position="114"/>
    </location>
</feature>
<keyword evidence="14" id="KW-1133">Transmembrane helix</keyword>
<dbReference type="SUPFAM" id="SSF53901">
    <property type="entry name" value="Thiolase-like"/>
    <property type="match status" value="2"/>
</dbReference>
<evidence type="ECO:0000259" key="16">
    <source>
        <dbReference type="Pfam" id="PF02803"/>
    </source>
</evidence>
<dbReference type="InterPro" id="IPR020617">
    <property type="entry name" value="Thiolase_C"/>
</dbReference>